<protein>
    <submittedName>
        <fullName evidence="1">Uncharacterized protein</fullName>
    </submittedName>
</protein>
<organism evidence="1 2">
    <name type="scientific">[Candida] arabinofermentans NRRL YB-2248</name>
    <dbReference type="NCBI Taxonomy" id="983967"/>
    <lineage>
        <taxon>Eukaryota</taxon>
        <taxon>Fungi</taxon>
        <taxon>Dikarya</taxon>
        <taxon>Ascomycota</taxon>
        <taxon>Saccharomycotina</taxon>
        <taxon>Pichiomycetes</taxon>
        <taxon>Pichiales</taxon>
        <taxon>Pichiaceae</taxon>
        <taxon>Ogataea</taxon>
        <taxon>Ogataea/Candida clade</taxon>
    </lineage>
</organism>
<dbReference type="Pfam" id="PF09696">
    <property type="entry name" value="Ctf8"/>
    <property type="match status" value="1"/>
</dbReference>
<reference evidence="2" key="1">
    <citation type="submission" date="2016-04" db="EMBL/GenBank/DDBJ databases">
        <title>Comparative genomics of biotechnologically important yeasts.</title>
        <authorList>
            <consortium name="DOE Joint Genome Institute"/>
            <person name="Riley R."/>
            <person name="Haridas S."/>
            <person name="Wolfe K.H."/>
            <person name="Lopes M.R."/>
            <person name="Hittinger C.T."/>
            <person name="Goker M."/>
            <person name="Salamov A."/>
            <person name="Wisecaver J."/>
            <person name="Long T.M."/>
            <person name="Aerts A.L."/>
            <person name="Barry K."/>
            <person name="Choi C."/>
            <person name="Clum A."/>
            <person name="Coughlan A.Y."/>
            <person name="Deshpande S."/>
            <person name="Douglass A.P."/>
            <person name="Hanson S.J."/>
            <person name="Klenk H.-P."/>
            <person name="Labutti K."/>
            <person name="Lapidus A."/>
            <person name="Lindquist E."/>
            <person name="Lipzen A."/>
            <person name="Meier-Kolthoff J.P."/>
            <person name="Ohm R.A."/>
            <person name="Otillar R.P."/>
            <person name="Pangilinan J."/>
            <person name="Peng Y."/>
            <person name="Rokas A."/>
            <person name="Rosa C.A."/>
            <person name="Scheuner C."/>
            <person name="Sibirny A.A."/>
            <person name="Slot J.C."/>
            <person name="Stielow J.B."/>
            <person name="Sun H."/>
            <person name="Kurtzman C.P."/>
            <person name="Blackwell M."/>
            <person name="Grigoriev I.V."/>
            <person name="Jeffries T.W."/>
        </authorList>
    </citation>
    <scope>NUCLEOTIDE SEQUENCE [LARGE SCALE GENOMIC DNA]</scope>
    <source>
        <strain evidence="2">NRRL YB-2248</strain>
    </source>
</reference>
<dbReference type="GO" id="GO:0007064">
    <property type="term" value="P:mitotic sister chromatid cohesion"/>
    <property type="evidence" value="ECO:0007669"/>
    <property type="project" value="InterPro"/>
</dbReference>
<evidence type="ECO:0000313" key="2">
    <source>
        <dbReference type="Proteomes" id="UP000094801"/>
    </source>
</evidence>
<evidence type="ECO:0000313" key="1">
    <source>
        <dbReference type="EMBL" id="ODV86409.1"/>
    </source>
</evidence>
<dbReference type="EMBL" id="KV453850">
    <property type="protein sequence ID" value="ODV86409.1"/>
    <property type="molecule type" value="Genomic_DNA"/>
</dbReference>
<gene>
    <name evidence="1" type="ORF">CANARDRAFT_6884</name>
</gene>
<dbReference type="InterPro" id="IPR018607">
    <property type="entry name" value="Ctf8"/>
</dbReference>
<accession>A0A1E4T3S9</accession>
<dbReference type="Proteomes" id="UP000094801">
    <property type="component" value="Unassembled WGS sequence"/>
</dbReference>
<sequence>MPRLDPTLEDYTTIISTNLGSTILEIQGELNLPQSKPENLTPEEEELFIKSRVPKLLNTTDEVVRDAVRFGRLELEPGFKKATLFISNSQRLVGSVEKVDPPLGVLRIVKDDNNGLEECQVVDVISHKVVFRLRPLPIM</sequence>
<dbReference type="OrthoDB" id="121932at2759"/>
<dbReference type="AlphaFoldDB" id="A0A1E4T3S9"/>
<dbReference type="STRING" id="983967.A0A1E4T3S9"/>
<dbReference type="GO" id="GO:0031390">
    <property type="term" value="C:Ctf18 RFC-like complex"/>
    <property type="evidence" value="ECO:0007669"/>
    <property type="project" value="InterPro"/>
</dbReference>
<proteinExistence type="predicted"/>
<name>A0A1E4T3S9_9ASCO</name>
<keyword evidence="2" id="KW-1185">Reference proteome</keyword>